<sequence length="143" mass="15596">MQREWHKLDLACKSVLLIGILLLIQLICAVFIPALSSQPTINAIFQTSLSSIFGYILGMNIPTGTKSSSEKTCPCEEKENTHHLLKGTNIHIFFTAGVCFICLITLTIYTMIGGDVYNDGIFQIGHLVSTTIGFLISSSSKSP</sequence>
<name>A0ABN6Z985_9FIRM</name>
<feature type="transmembrane region" description="Helical" evidence="1">
    <location>
        <begin position="92"/>
        <end position="114"/>
    </location>
</feature>
<keyword evidence="3" id="KW-1185">Reference proteome</keyword>
<evidence type="ECO:0008006" key="4">
    <source>
        <dbReference type="Google" id="ProtNLM"/>
    </source>
</evidence>
<proteinExistence type="predicted"/>
<accession>A0ABN6Z985</accession>
<dbReference type="EMBL" id="AP028127">
    <property type="protein sequence ID" value="BEH90421.1"/>
    <property type="molecule type" value="Genomic_DNA"/>
</dbReference>
<protein>
    <recommendedName>
        <fullName evidence="4">DUF2975 domain-containing protein</fullName>
    </recommendedName>
</protein>
<reference evidence="2" key="1">
    <citation type="journal article" date="2024" name="Int. J. Syst. Evol. Microbiol.">
        <title>Turicibacter faecis sp. nov., isolated from faeces of heart failure mouse model.</title>
        <authorList>
            <person name="Imamura Y."/>
            <person name="Motooka D."/>
            <person name="Nakajima Y."/>
            <person name="Ito S."/>
            <person name="Kitakaze M."/>
            <person name="Iida T."/>
            <person name="Nakamura S."/>
        </authorList>
    </citation>
    <scope>NUCLEOTIDE SEQUENCE</scope>
    <source>
        <strain evidence="2">TC023</strain>
    </source>
</reference>
<gene>
    <name evidence="2" type="ORF">T23_05230</name>
</gene>
<organism evidence="2 3">
    <name type="scientific">Turicibacter faecis</name>
    <dbReference type="NCBI Taxonomy" id="2963365"/>
    <lineage>
        <taxon>Bacteria</taxon>
        <taxon>Bacillati</taxon>
        <taxon>Bacillota</taxon>
        <taxon>Erysipelotrichia</taxon>
        <taxon>Erysipelotrichales</taxon>
        <taxon>Turicibacteraceae</taxon>
        <taxon>Turicibacter</taxon>
    </lineage>
</organism>
<evidence type="ECO:0000313" key="2">
    <source>
        <dbReference type="EMBL" id="BEH90421.1"/>
    </source>
</evidence>
<evidence type="ECO:0000313" key="3">
    <source>
        <dbReference type="Proteomes" id="UP001432099"/>
    </source>
</evidence>
<keyword evidence="1" id="KW-0812">Transmembrane</keyword>
<keyword evidence="1" id="KW-0472">Membrane</keyword>
<evidence type="ECO:0000256" key="1">
    <source>
        <dbReference type="SAM" id="Phobius"/>
    </source>
</evidence>
<dbReference type="Proteomes" id="UP001432099">
    <property type="component" value="Chromosome"/>
</dbReference>
<keyword evidence="1" id="KW-1133">Transmembrane helix</keyword>
<feature type="transmembrane region" description="Helical" evidence="1">
    <location>
        <begin position="12"/>
        <end position="35"/>
    </location>
</feature>